<evidence type="ECO:0000259" key="1">
    <source>
        <dbReference type="Pfam" id="PF10193"/>
    </source>
</evidence>
<dbReference type="InterPro" id="IPR038528">
    <property type="entry name" value="TEL2_C_sf"/>
</dbReference>
<feature type="domain" description="Telomere length regulation protein conserved" evidence="1">
    <location>
        <begin position="11"/>
        <end position="98"/>
    </location>
</feature>
<sequence>MKEHSQKPVYLLKYLKNSDHFKRICMGLIEAEALMRRKWDWGTDLVEHALDLIHTLLNLQDHFDLEGFEGLWQAMLVVMIVAVSDLEGVGPCIITTVLGSAWAC</sequence>
<name>A0A2N5UC84_9BASI</name>
<dbReference type="AlphaFoldDB" id="A0A2N5UC84"/>
<accession>A0A2N5UC84</accession>
<proteinExistence type="predicted"/>
<dbReference type="InterPro" id="IPR019337">
    <property type="entry name" value="Telomere_length_regulation_dom"/>
</dbReference>
<evidence type="ECO:0000313" key="2">
    <source>
        <dbReference type="EMBL" id="PLW35332.1"/>
    </source>
</evidence>
<dbReference type="Gene3D" id="1.25.40.720">
    <property type="entry name" value="Telomere length regulation protein 2, C-terminal domain"/>
    <property type="match status" value="1"/>
</dbReference>
<dbReference type="Proteomes" id="UP000235392">
    <property type="component" value="Unassembled WGS sequence"/>
</dbReference>
<dbReference type="Pfam" id="PF10193">
    <property type="entry name" value="Telomere_reg-2"/>
    <property type="match status" value="1"/>
</dbReference>
<protein>
    <recommendedName>
        <fullName evidence="1">Telomere length regulation protein conserved domain-containing protein</fullName>
    </recommendedName>
</protein>
<organism evidence="2 3">
    <name type="scientific">Puccinia coronata f. sp. avenae</name>
    <dbReference type="NCBI Taxonomy" id="200324"/>
    <lineage>
        <taxon>Eukaryota</taxon>
        <taxon>Fungi</taxon>
        <taxon>Dikarya</taxon>
        <taxon>Basidiomycota</taxon>
        <taxon>Pucciniomycotina</taxon>
        <taxon>Pucciniomycetes</taxon>
        <taxon>Pucciniales</taxon>
        <taxon>Pucciniaceae</taxon>
        <taxon>Puccinia</taxon>
    </lineage>
</organism>
<comment type="caution">
    <text evidence="2">The sequence shown here is derived from an EMBL/GenBank/DDBJ whole genome shotgun (WGS) entry which is preliminary data.</text>
</comment>
<dbReference type="EMBL" id="PGCI01000180">
    <property type="protein sequence ID" value="PLW35332.1"/>
    <property type="molecule type" value="Genomic_DNA"/>
</dbReference>
<evidence type="ECO:0000313" key="3">
    <source>
        <dbReference type="Proteomes" id="UP000235392"/>
    </source>
</evidence>
<gene>
    <name evidence="2" type="ORF">PCASD_18006</name>
</gene>
<reference evidence="2 3" key="1">
    <citation type="submission" date="2017-11" db="EMBL/GenBank/DDBJ databases">
        <title>De novo assembly and phasing of dikaryotic genomes from two isolates of Puccinia coronata f. sp. avenae, the causal agent of oat crown rust.</title>
        <authorList>
            <person name="Miller M.E."/>
            <person name="Zhang Y."/>
            <person name="Omidvar V."/>
            <person name="Sperschneider J."/>
            <person name="Schwessinger B."/>
            <person name="Raley C."/>
            <person name="Palmer J.M."/>
            <person name="Garnica D."/>
            <person name="Upadhyaya N."/>
            <person name="Rathjen J."/>
            <person name="Taylor J.M."/>
            <person name="Park R.F."/>
            <person name="Dodds P.N."/>
            <person name="Hirsch C.D."/>
            <person name="Kianian S.F."/>
            <person name="Figueroa M."/>
        </authorList>
    </citation>
    <scope>NUCLEOTIDE SEQUENCE [LARGE SCALE GENOMIC DNA]</scope>
    <source>
        <strain evidence="2">12SD80</strain>
    </source>
</reference>